<dbReference type="EMBL" id="BGPR01068036">
    <property type="protein sequence ID" value="GBO42077.1"/>
    <property type="molecule type" value="Genomic_DNA"/>
</dbReference>
<evidence type="ECO:0000256" key="1">
    <source>
        <dbReference type="SAM" id="MobiDB-lite"/>
    </source>
</evidence>
<dbReference type="AlphaFoldDB" id="A0A4Y2X1U7"/>
<dbReference type="Proteomes" id="UP000499080">
    <property type="component" value="Unassembled WGS sequence"/>
</dbReference>
<reference evidence="3 4" key="1">
    <citation type="journal article" date="2019" name="Sci. Rep.">
        <title>Orb-weaving spider Araneus ventricosus genome elucidates the spidroin gene catalogue.</title>
        <authorList>
            <person name="Kono N."/>
            <person name="Nakamura H."/>
            <person name="Ohtoshi R."/>
            <person name="Moran D.A.P."/>
            <person name="Shinohara A."/>
            <person name="Yoshida Y."/>
            <person name="Fujiwara M."/>
            <person name="Mori M."/>
            <person name="Tomita M."/>
            <person name="Arakawa K."/>
        </authorList>
    </citation>
    <scope>NUCLEOTIDE SEQUENCE [LARGE SCALE GENOMIC DNA]</scope>
</reference>
<feature type="domain" description="Endonuclease/exonuclease/phosphatase" evidence="2">
    <location>
        <begin position="134"/>
        <end position="236"/>
    </location>
</feature>
<comment type="caution">
    <text evidence="3">The sequence shown here is derived from an EMBL/GenBank/DDBJ whole genome shotgun (WGS) entry which is preliminary data.</text>
</comment>
<dbReference type="GO" id="GO:0003824">
    <property type="term" value="F:catalytic activity"/>
    <property type="evidence" value="ECO:0007669"/>
    <property type="project" value="InterPro"/>
</dbReference>
<evidence type="ECO:0000313" key="4">
    <source>
        <dbReference type="Proteomes" id="UP000499080"/>
    </source>
</evidence>
<organism evidence="3 4">
    <name type="scientific">Araneus ventricosus</name>
    <name type="common">Orbweaver spider</name>
    <name type="synonym">Epeira ventricosa</name>
    <dbReference type="NCBI Taxonomy" id="182803"/>
    <lineage>
        <taxon>Eukaryota</taxon>
        <taxon>Metazoa</taxon>
        <taxon>Ecdysozoa</taxon>
        <taxon>Arthropoda</taxon>
        <taxon>Chelicerata</taxon>
        <taxon>Arachnida</taxon>
        <taxon>Araneae</taxon>
        <taxon>Araneomorphae</taxon>
        <taxon>Entelegynae</taxon>
        <taxon>Araneoidea</taxon>
        <taxon>Araneidae</taxon>
        <taxon>Araneus</taxon>
    </lineage>
</organism>
<proteinExistence type="predicted"/>
<dbReference type="PANTHER" id="PTHR36688:SF2">
    <property type="entry name" value="ENDONUCLEASE_EXONUCLEASE_PHOSPHATASE DOMAIN-CONTAINING PROTEIN"/>
    <property type="match status" value="1"/>
</dbReference>
<dbReference type="OrthoDB" id="411871at2759"/>
<gene>
    <name evidence="3" type="ORF">AVEN_124525_1</name>
</gene>
<protein>
    <recommendedName>
        <fullName evidence="2">Endonuclease/exonuclease/phosphatase domain-containing protein</fullName>
    </recommendedName>
</protein>
<evidence type="ECO:0000313" key="3">
    <source>
        <dbReference type="EMBL" id="GBO42077.1"/>
    </source>
</evidence>
<sequence>MTQVTNPDPIRTPHRTSQQFPHNNFTSHSDLAFNFNQITSQPNLEIIQINLGKTKAATDILEETADVYQPDFFLVQKPHVSKERIQGIPKSWNVQSSTSMKATIFTPKTSHKTTLLAIKSNTVAIKVQSATGPITLISSYSSPYSNLGETLQEITDIITSLRGEKIIICADLNGHHNLWGYKNKNTRGETILDFILANSLFLINKSGAPPTFHTPRAEGWPDLTLCTQELINTVDSWDVTKGKPNERLQRKLIYKKERSKYISTIRRDKVSGWKNFCTKASNTYGKQYKAAFRKSITPSQLVALENEDPKGGQLAAANNILRQLYPDPPANNTPTTLQPATDNDPPFTESEVSDIIRHLPKGKAPGYDGIDNIVVQQINKKFPSLLLSLFNRCLTLGLYPDPFKIGNIVLFLKPGKIYNEVSSYRPIALLPSIAKVLEKLMTRRLVYHLERS</sequence>
<name>A0A4Y2X1U7_ARAVE</name>
<dbReference type="InterPro" id="IPR036691">
    <property type="entry name" value="Endo/exonu/phosph_ase_sf"/>
</dbReference>
<dbReference type="InterPro" id="IPR052560">
    <property type="entry name" value="RdDP_mobile_element"/>
</dbReference>
<dbReference type="Gene3D" id="3.60.10.10">
    <property type="entry name" value="Endonuclease/exonuclease/phosphatase"/>
    <property type="match status" value="1"/>
</dbReference>
<accession>A0A4Y2X1U7</accession>
<keyword evidence="4" id="KW-1185">Reference proteome</keyword>
<dbReference type="SUPFAM" id="SSF56219">
    <property type="entry name" value="DNase I-like"/>
    <property type="match status" value="1"/>
</dbReference>
<dbReference type="PANTHER" id="PTHR36688">
    <property type="entry name" value="ENDO/EXONUCLEASE/PHOSPHATASE DOMAIN-CONTAINING PROTEIN"/>
    <property type="match status" value="1"/>
</dbReference>
<evidence type="ECO:0000259" key="2">
    <source>
        <dbReference type="Pfam" id="PF14529"/>
    </source>
</evidence>
<feature type="region of interest" description="Disordered" evidence="1">
    <location>
        <begin position="1"/>
        <end position="23"/>
    </location>
</feature>
<dbReference type="Pfam" id="PF14529">
    <property type="entry name" value="Exo_endo_phos_2"/>
    <property type="match status" value="1"/>
</dbReference>
<dbReference type="InterPro" id="IPR005135">
    <property type="entry name" value="Endo/exonuclease/phosphatase"/>
</dbReference>